<evidence type="ECO:0000313" key="4">
    <source>
        <dbReference type="Proteomes" id="UP000746471"/>
    </source>
</evidence>
<dbReference type="Gene3D" id="3.90.230.10">
    <property type="entry name" value="Creatinase/methionine aminopeptidase superfamily"/>
    <property type="match status" value="1"/>
</dbReference>
<dbReference type="EMBL" id="JAHBCL010000021">
    <property type="protein sequence ID" value="MBS7527489.1"/>
    <property type="molecule type" value="Genomic_DNA"/>
</dbReference>
<dbReference type="Gene3D" id="3.40.350.10">
    <property type="entry name" value="Creatinase/prolidase N-terminal domain"/>
    <property type="match status" value="1"/>
</dbReference>
<dbReference type="InterPro" id="IPR000994">
    <property type="entry name" value="Pept_M24"/>
</dbReference>
<dbReference type="Pfam" id="PF00557">
    <property type="entry name" value="Peptidase_M24"/>
    <property type="match status" value="1"/>
</dbReference>
<organism evidence="3 4">
    <name type="scientific">Fusibacter paucivorans</name>
    <dbReference type="NCBI Taxonomy" id="76009"/>
    <lineage>
        <taxon>Bacteria</taxon>
        <taxon>Bacillati</taxon>
        <taxon>Bacillota</taxon>
        <taxon>Clostridia</taxon>
        <taxon>Eubacteriales</taxon>
        <taxon>Eubacteriales Family XII. Incertae Sedis</taxon>
        <taxon>Fusibacter</taxon>
    </lineage>
</organism>
<proteinExistence type="predicted"/>
<dbReference type="RefSeq" id="WP_213237351.1">
    <property type="nucleotide sequence ID" value="NZ_JAHBCL010000021.1"/>
</dbReference>
<keyword evidence="4" id="KW-1185">Reference proteome</keyword>
<name>A0ABS5PQQ7_9FIRM</name>
<accession>A0ABS5PQQ7</accession>
<evidence type="ECO:0000259" key="1">
    <source>
        <dbReference type="Pfam" id="PF00557"/>
    </source>
</evidence>
<dbReference type="SUPFAM" id="SSF55920">
    <property type="entry name" value="Creatinase/aminopeptidase"/>
    <property type="match status" value="1"/>
</dbReference>
<dbReference type="InterPro" id="IPR036005">
    <property type="entry name" value="Creatinase/aminopeptidase-like"/>
</dbReference>
<dbReference type="Proteomes" id="UP000746471">
    <property type="component" value="Unassembled WGS sequence"/>
</dbReference>
<sequence length="362" mass="40849">MNNLFIDKLCRIMKTRHIDAMLIAPSEELQFLFGFLPFFCERFQGMFIKQNGDYFYFCNLLTRDEVLEILPSDKVYTWYDQVQFTEPLLEVLKDKGLDQGIIAVNTTVRAFNIIEMTKALPIQFVNGRSILEEIRLHKTDEEIQMLKEASKRTDWVMAQIIDAIRPGVTEGELIDLTKASFESQGMTTAFAIIATGPNAALPHYSGRDRTIEARDVVLMDIGGFYKGLCSDITRTVFVGTPTEEMKAIYQIVKSANEAGIEASKNQVKACDVDTAGRHVIEAAGYGNQFITRLGHGIGYANHEGPYINGYNTLPLDNRMCFTIEPGIYLKGRFGVRIEDIVIMENGTPTVITHYPKDILIKD</sequence>
<evidence type="ECO:0000313" key="3">
    <source>
        <dbReference type="EMBL" id="MBS7527489.1"/>
    </source>
</evidence>
<keyword evidence="3" id="KW-0645">Protease</keyword>
<dbReference type="InterPro" id="IPR029149">
    <property type="entry name" value="Creatin/AminoP/Spt16_N"/>
</dbReference>
<keyword evidence="3" id="KW-0031">Aminopeptidase</keyword>
<reference evidence="3 4" key="1">
    <citation type="submission" date="2021-05" db="EMBL/GenBank/DDBJ databases">
        <title>Fusibacter ferrireducens sp. nov., an anaerobic, sulfur- and Fe-reducing bacterium isolated from the mangrove sediment.</title>
        <authorList>
            <person name="Qiu D."/>
        </authorList>
    </citation>
    <scope>NUCLEOTIDE SEQUENCE [LARGE SCALE GENOMIC DNA]</scope>
    <source>
        <strain evidence="3 4">DSM 12116</strain>
    </source>
</reference>
<protein>
    <submittedName>
        <fullName evidence="3">Aminopeptidase P family protein</fullName>
    </submittedName>
</protein>
<evidence type="ECO:0000259" key="2">
    <source>
        <dbReference type="Pfam" id="PF01321"/>
    </source>
</evidence>
<keyword evidence="3" id="KW-0378">Hydrolase</keyword>
<feature type="domain" description="Peptidase M24" evidence="1">
    <location>
        <begin position="145"/>
        <end position="343"/>
    </location>
</feature>
<gene>
    <name evidence="3" type="ORF">KHM83_12460</name>
</gene>
<dbReference type="InterPro" id="IPR000587">
    <property type="entry name" value="Creatinase_N"/>
</dbReference>
<dbReference type="Pfam" id="PF01321">
    <property type="entry name" value="Creatinase_N"/>
    <property type="match status" value="1"/>
</dbReference>
<comment type="caution">
    <text evidence="3">The sequence shown here is derived from an EMBL/GenBank/DDBJ whole genome shotgun (WGS) entry which is preliminary data.</text>
</comment>
<dbReference type="PANTHER" id="PTHR46112:SF3">
    <property type="entry name" value="AMINOPEPTIDASE YPDF"/>
    <property type="match status" value="1"/>
</dbReference>
<dbReference type="GO" id="GO:0004177">
    <property type="term" value="F:aminopeptidase activity"/>
    <property type="evidence" value="ECO:0007669"/>
    <property type="project" value="UniProtKB-KW"/>
</dbReference>
<feature type="domain" description="Creatinase N-terminal" evidence="2">
    <location>
        <begin position="6"/>
        <end position="136"/>
    </location>
</feature>
<dbReference type="PANTHER" id="PTHR46112">
    <property type="entry name" value="AMINOPEPTIDASE"/>
    <property type="match status" value="1"/>
</dbReference>
<dbReference type="InterPro" id="IPR050659">
    <property type="entry name" value="Peptidase_M24B"/>
</dbReference>
<dbReference type="SUPFAM" id="SSF53092">
    <property type="entry name" value="Creatinase/prolidase N-terminal domain"/>
    <property type="match status" value="1"/>
</dbReference>